<dbReference type="PANTHER" id="PTHR24148">
    <property type="entry name" value="ANKYRIN REPEAT DOMAIN-CONTAINING PROTEIN 39 HOMOLOG-RELATED"/>
    <property type="match status" value="1"/>
</dbReference>
<protein>
    <recommendedName>
        <fullName evidence="1">Heterokaryon incompatibility domain-containing protein</fullName>
    </recommendedName>
</protein>
<dbReference type="PANTHER" id="PTHR24148:SF78">
    <property type="entry name" value="HETEROKARYON INCOMPATIBILITY DOMAIN-CONTAINING PROTEIN"/>
    <property type="match status" value="1"/>
</dbReference>
<proteinExistence type="predicted"/>
<dbReference type="RefSeq" id="XP_062767105.1">
    <property type="nucleotide sequence ID" value="XM_062905795.1"/>
</dbReference>
<reference evidence="2 3" key="1">
    <citation type="journal article" date="2023" name="bioRxiv">
        <title>High-quality genome assemblies of four members of thePodospora anserinaspecies complex.</title>
        <authorList>
            <person name="Ament-Velasquez S.L."/>
            <person name="Vogan A.A."/>
            <person name="Wallerman O."/>
            <person name="Hartmann F."/>
            <person name="Gautier V."/>
            <person name="Silar P."/>
            <person name="Giraud T."/>
            <person name="Johannesson H."/>
        </authorList>
    </citation>
    <scope>NUCLEOTIDE SEQUENCE [LARGE SCALE GENOMIC DNA]</scope>
    <source>
        <strain evidence="2 3">CBS 411.78</strain>
    </source>
</reference>
<feature type="domain" description="Heterokaryon incompatibility" evidence="1">
    <location>
        <begin position="64"/>
        <end position="128"/>
    </location>
</feature>
<comment type="caution">
    <text evidence="2">The sequence shown here is derived from an EMBL/GenBank/DDBJ whole genome shotgun (WGS) entry which is preliminary data.</text>
</comment>
<dbReference type="Proteomes" id="UP001326199">
    <property type="component" value="Unassembled WGS sequence"/>
</dbReference>
<keyword evidence="3" id="KW-1185">Reference proteome</keyword>
<dbReference type="InterPro" id="IPR052895">
    <property type="entry name" value="HetReg/Transcr_Mod"/>
</dbReference>
<dbReference type="GeneID" id="87925854"/>
<gene>
    <name evidence="2" type="ORF">QC763_0054280</name>
</gene>
<sequence>MASVYVFCACSQPRTRRLRFTAESLTTISRSLAEHTCTKLCLTPGGKGANNQHHVVIDGKELALQRILWIDAICINQRDIPEKTKQIQLMAQIYSKAARVIVWLGEADDGGDKALEQLRQLLHPMIQRMVIHPTERSFHCFGGRGSGAFSIIIKCGSVEIDGHAFALALDSKLPPRICHTLPPLHSLIQSLTHLMKGAAFRQKTVGEGAFPSLQGRPIGELVDMYHNREATVLHDKLFALYGMAIQSFTPDYSISWYEVLR</sequence>
<organism evidence="2 3">
    <name type="scientific">Podospora pseudopauciseta</name>
    <dbReference type="NCBI Taxonomy" id="2093780"/>
    <lineage>
        <taxon>Eukaryota</taxon>
        <taxon>Fungi</taxon>
        <taxon>Dikarya</taxon>
        <taxon>Ascomycota</taxon>
        <taxon>Pezizomycotina</taxon>
        <taxon>Sordariomycetes</taxon>
        <taxon>Sordariomycetidae</taxon>
        <taxon>Sordariales</taxon>
        <taxon>Podosporaceae</taxon>
        <taxon>Podospora</taxon>
    </lineage>
</organism>
<evidence type="ECO:0000313" key="2">
    <source>
        <dbReference type="EMBL" id="KAK4667139.1"/>
    </source>
</evidence>
<dbReference type="EMBL" id="JAFFHB010000004">
    <property type="protein sequence ID" value="KAK4667139.1"/>
    <property type="molecule type" value="Genomic_DNA"/>
</dbReference>
<evidence type="ECO:0000259" key="1">
    <source>
        <dbReference type="Pfam" id="PF06985"/>
    </source>
</evidence>
<dbReference type="Pfam" id="PF06985">
    <property type="entry name" value="HET"/>
    <property type="match status" value="1"/>
</dbReference>
<accession>A0ABR0HGT1</accession>
<name>A0ABR0HGT1_9PEZI</name>
<evidence type="ECO:0000313" key="3">
    <source>
        <dbReference type="Proteomes" id="UP001326199"/>
    </source>
</evidence>
<dbReference type="InterPro" id="IPR010730">
    <property type="entry name" value="HET"/>
</dbReference>